<sequence>KDAHAWWESVEATRANGQFTWAEFKEAFNSKYFSEHAQENKAAEFATLKQRSLTVAEYEAQFSRLACYVAHLVNTEKMMARHFLNGLKPQYITQLAPLDIHTYVEMVKKAQLLEDATDFTNRIKGKFVKKEMASGPSSAKPINGKKRPFNITEGPSQERKSKAIVPNTLVRPRKMLTLKRTGMTKSEVKSTLASYYYVRVEV</sequence>
<comment type="caution">
    <text evidence="3">The sequence shown here is derived from an EMBL/GenBank/DDBJ whole genome shotgun (WGS) entry which is preliminary data.</text>
</comment>
<dbReference type="AlphaFoldDB" id="A0A843VTK1"/>
<dbReference type="InterPro" id="IPR005162">
    <property type="entry name" value="Retrotrans_gag_dom"/>
</dbReference>
<name>A0A843VTK1_COLES</name>
<feature type="non-terminal residue" evidence="3">
    <location>
        <position position="1"/>
    </location>
</feature>
<feature type="region of interest" description="Disordered" evidence="1">
    <location>
        <begin position="134"/>
        <end position="162"/>
    </location>
</feature>
<reference evidence="3" key="1">
    <citation type="submission" date="2017-07" db="EMBL/GenBank/DDBJ databases">
        <title>Taro Niue Genome Assembly and Annotation.</title>
        <authorList>
            <person name="Atibalentja N."/>
            <person name="Keating K."/>
            <person name="Fields C.J."/>
        </authorList>
    </citation>
    <scope>NUCLEOTIDE SEQUENCE</scope>
    <source>
        <strain evidence="3">Niue_2</strain>
        <tissue evidence="3">Leaf</tissue>
    </source>
</reference>
<evidence type="ECO:0000313" key="3">
    <source>
        <dbReference type="EMBL" id="MQL99275.1"/>
    </source>
</evidence>
<evidence type="ECO:0000313" key="4">
    <source>
        <dbReference type="Proteomes" id="UP000652761"/>
    </source>
</evidence>
<protein>
    <recommendedName>
        <fullName evidence="2">Retrotransposon gag domain-containing protein</fullName>
    </recommendedName>
</protein>
<gene>
    <name evidence="3" type="ORF">Taro_031994</name>
</gene>
<feature type="domain" description="Retrotransposon gag" evidence="2">
    <location>
        <begin position="2"/>
        <end position="89"/>
    </location>
</feature>
<organism evidence="3 4">
    <name type="scientific">Colocasia esculenta</name>
    <name type="common">Wild taro</name>
    <name type="synonym">Arum esculentum</name>
    <dbReference type="NCBI Taxonomy" id="4460"/>
    <lineage>
        <taxon>Eukaryota</taxon>
        <taxon>Viridiplantae</taxon>
        <taxon>Streptophyta</taxon>
        <taxon>Embryophyta</taxon>
        <taxon>Tracheophyta</taxon>
        <taxon>Spermatophyta</taxon>
        <taxon>Magnoliopsida</taxon>
        <taxon>Liliopsida</taxon>
        <taxon>Araceae</taxon>
        <taxon>Aroideae</taxon>
        <taxon>Colocasieae</taxon>
        <taxon>Colocasia</taxon>
    </lineage>
</organism>
<accession>A0A843VTK1</accession>
<dbReference type="PANTHER" id="PTHR34482:SF49">
    <property type="entry name" value="RETROTRANSPOSON GAG DOMAIN-CONTAINING PROTEIN"/>
    <property type="match status" value="1"/>
</dbReference>
<evidence type="ECO:0000259" key="2">
    <source>
        <dbReference type="Pfam" id="PF03732"/>
    </source>
</evidence>
<dbReference type="EMBL" id="NMUH01002322">
    <property type="protein sequence ID" value="MQL99275.1"/>
    <property type="molecule type" value="Genomic_DNA"/>
</dbReference>
<dbReference type="Pfam" id="PF03732">
    <property type="entry name" value="Retrotrans_gag"/>
    <property type="match status" value="1"/>
</dbReference>
<proteinExistence type="predicted"/>
<keyword evidence="4" id="KW-1185">Reference proteome</keyword>
<dbReference type="PANTHER" id="PTHR34482">
    <property type="entry name" value="DNA DAMAGE-INDUCIBLE PROTEIN 1-LIKE"/>
    <property type="match status" value="1"/>
</dbReference>
<evidence type="ECO:0000256" key="1">
    <source>
        <dbReference type="SAM" id="MobiDB-lite"/>
    </source>
</evidence>
<dbReference type="Proteomes" id="UP000652761">
    <property type="component" value="Unassembled WGS sequence"/>
</dbReference>